<dbReference type="SUPFAM" id="SSF54909">
    <property type="entry name" value="Dimeric alpha+beta barrel"/>
    <property type="match status" value="1"/>
</dbReference>
<dbReference type="EMBL" id="FMZO01000007">
    <property type="protein sequence ID" value="SDD22128.1"/>
    <property type="molecule type" value="Genomic_DNA"/>
</dbReference>
<protein>
    <submittedName>
        <fullName evidence="2">Heme-degrading monooxygenase HmoA</fullName>
    </submittedName>
</protein>
<reference evidence="3" key="1">
    <citation type="submission" date="2016-10" db="EMBL/GenBank/DDBJ databases">
        <authorList>
            <person name="Varghese N."/>
            <person name="Submissions S."/>
        </authorList>
    </citation>
    <scope>NUCLEOTIDE SEQUENCE [LARGE SCALE GENOMIC DNA]</scope>
    <source>
        <strain evidence="3">DSM 25811 / CCM 8410 / LMG 26954 / E90</strain>
    </source>
</reference>
<dbReference type="Proteomes" id="UP000198757">
    <property type="component" value="Unassembled WGS sequence"/>
</dbReference>
<keyword evidence="3" id="KW-1185">Reference proteome</keyword>
<sequence>MITEIAILNIIPGMEHDFLASFEKAKSIISSMKGYLQHELLKSVEEADKYILIVRWQTPEDHTEGFRKSAAYQQWKMLLHHFYAPFPVVEHYQRTGKAA</sequence>
<proteinExistence type="predicted"/>
<evidence type="ECO:0000313" key="2">
    <source>
        <dbReference type="EMBL" id="SDD22128.1"/>
    </source>
</evidence>
<dbReference type="STRING" id="1285928.SAMN04487894_10731"/>
<dbReference type="InterPro" id="IPR011008">
    <property type="entry name" value="Dimeric_a/b-barrel"/>
</dbReference>
<feature type="domain" description="ABM" evidence="1">
    <location>
        <begin position="2"/>
        <end position="91"/>
    </location>
</feature>
<dbReference type="InterPro" id="IPR007138">
    <property type="entry name" value="ABM_dom"/>
</dbReference>
<dbReference type="RefSeq" id="WP_090390652.1">
    <property type="nucleotide sequence ID" value="NZ_FMZO01000007.1"/>
</dbReference>
<dbReference type="PROSITE" id="PS51725">
    <property type="entry name" value="ABM"/>
    <property type="match status" value="1"/>
</dbReference>
<keyword evidence="2" id="KW-0560">Oxidoreductase</keyword>
<dbReference type="Pfam" id="PF03992">
    <property type="entry name" value="ABM"/>
    <property type="match status" value="1"/>
</dbReference>
<evidence type="ECO:0000259" key="1">
    <source>
        <dbReference type="PROSITE" id="PS51725"/>
    </source>
</evidence>
<evidence type="ECO:0000313" key="3">
    <source>
        <dbReference type="Proteomes" id="UP000198757"/>
    </source>
</evidence>
<dbReference type="AlphaFoldDB" id="A0A1G6SZ98"/>
<keyword evidence="2" id="KW-0503">Monooxygenase</keyword>
<dbReference type="Gene3D" id="3.30.70.100">
    <property type="match status" value="1"/>
</dbReference>
<organism evidence="2 3">
    <name type="scientific">Niabella drilacis (strain DSM 25811 / CCM 8410 / CCUG 62505 / LMG 26954 / E90)</name>
    <dbReference type="NCBI Taxonomy" id="1285928"/>
    <lineage>
        <taxon>Bacteria</taxon>
        <taxon>Pseudomonadati</taxon>
        <taxon>Bacteroidota</taxon>
        <taxon>Chitinophagia</taxon>
        <taxon>Chitinophagales</taxon>
        <taxon>Chitinophagaceae</taxon>
        <taxon>Niabella</taxon>
    </lineage>
</organism>
<dbReference type="GO" id="GO:0004497">
    <property type="term" value="F:monooxygenase activity"/>
    <property type="evidence" value="ECO:0007669"/>
    <property type="project" value="UniProtKB-KW"/>
</dbReference>
<name>A0A1G6SZ98_NIADE</name>
<gene>
    <name evidence="2" type="ORF">SAMN04487894_10731</name>
</gene>
<dbReference type="OrthoDB" id="9798157at2"/>
<accession>A0A1G6SZ98</accession>